<comment type="caution">
    <text evidence="3">The sequence shown here is derived from an EMBL/GenBank/DDBJ whole genome shotgun (WGS) entry which is preliminary data.</text>
</comment>
<evidence type="ECO:0000313" key="3">
    <source>
        <dbReference type="EMBL" id="THV39031.1"/>
    </source>
</evidence>
<keyword evidence="2" id="KW-0812">Transmembrane</keyword>
<reference evidence="3 4" key="1">
    <citation type="submission" date="2019-04" db="EMBL/GenBank/DDBJ databases">
        <title>genome sequence of strain W3.</title>
        <authorList>
            <person name="Gao J."/>
            <person name="Sun J."/>
        </authorList>
    </citation>
    <scope>NUCLEOTIDE SEQUENCE [LARGE SCALE GENOMIC DNA]</scope>
    <source>
        <strain evidence="3 4">W3</strain>
    </source>
</reference>
<organism evidence="3 4">
    <name type="scientific">Rhizobium rosettiformans W3</name>
    <dbReference type="NCBI Taxonomy" id="538378"/>
    <lineage>
        <taxon>Bacteria</taxon>
        <taxon>Pseudomonadati</taxon>
        <taxon>Pseudomonadota</taxon>
        <taxon>Alphaproteobacteria</taxon>
        <taxon>Hyphomicrobiales</taxon>
        <taxon>Rhizobiaceae</taxon>
        <taxon>Rhizobium/Agrobacterium group</taxon>
        <taxon>Rhizobium</taxon>
    </lineage>
</organism>
<dbReference type="Proteomes" id="UP000307378">
    <property type="component" value="Unassembled WGS sequence"/>
</dbReference>
<keyword evidence="2" id="KW-1133">Transmembrane helix</keyword>
<name>A0A4S8Q6U2_9HYPH</name>
<evidence type="ECO:0000256" key="2">
    <source>
        <dbReference type="SAM" id="Phobius"/>
    </source>
</evidence>
<proteinExistence type="predicted"/>
<feature type="region of interest" description="Disordered" evidence="1">
    <location>
        <begin position="1"/>
        <end position="35"/>
    </location>
</feature>
<keyword evidence="2" id="KW-0472">Membrane</keyword>
<feature type="transmembrane region" description="Helical" evidence="2">
    <location>
        <begin position="42"/>
        <end position="65"/>
    </location>
</feature>
<dbReference type="EMBL" id="STGU01000001">
    <property type="protein sequence ID" value="THV39031.1"/>
    <property type="molecule type" value="Genomic_DNA"/>
</dbReference>
<evidence type="ECO:0000256" key="1">
    <source>
        <dbReference type="SAM" id="MobiDB-lite"/>
    </source>
</evidence>
<dbReference type="RefSeq" id="WP_136538009.1">
    <property type="nucleotide sequence ID" value="NZ_STGU01000001.1"/>
</dbReference>
<dbReference type="AlphaFoldDB" id="A0A4S8Q6U2"/>
<gene>
    <name evidence="3" type="ORF">FAA86_01295</name>
</gene>
<accession>A0A4S8Q6U2</accession>
<protein>
    <submittedName>
        <fullName evidence="3">Uncharacterized protein</fullName>
    </submittedName>
</protein>
<sequence>MNTTHTTQPAQNPQPNVDAENRHLAQQAGLDQDLESQVPPRYGPFTVTTLSIILILLVTVIIWVLV</sequence>
<evidence type="ECO:0000313" key="4">
    <source>
        <dbReference type="Proteomes" id="UP000307378"/>
    </source>
</evidence>
<feature type="compositionally biased region" description="Polar residues" evidence="1">
    <location>
        <begin position="1"/>
        <end position="15"/>
    </location>
</feature>